<dbReference type="EMBL" id="SEOQ01001585">
    <property type="protein sequence ID" value="TFY51191.1"/>
    <property type="molecule type" value="Genomic_DNA"/>
</dbReference>
<evidence type="ECO:0000313" key="1">
    <source>
        <dbReference type="EMBL" id="TFY51191.1"/>
    </source>
</evidence>
<dbReference type="AlphaFoldDB" id="A0A4Y9XPQ3"/>
<sequence>MAPVVIQANRLGLPGPKEIISRELAADIAHHLPHIRELSIDGAVDHLAPIVQALNHPVLILEKLALSGLNARPPSMGHEQMPVFLPEALSKFAPRLRALTIWQWSFLWSSLAFTSLVHLTVICLFWEHSHGASDMEQLLLALQKMPALEKLMLKYILPPLPAGVTRHSICGPTICLPKLCSICMVDEVRKCSLALKHMTIPVVFESPVQSSLSPKY</sequence>
<protein>
    <submittedName>
        <fullName evidence="1">Uncharacterized protein</fullName>
    </submittedName>
</protein>
<dbReference type="OrthoDB" id="3172239at2759"/>
<reference evidence="1 2" key="1">
    <citation type="submission" date="2019-02" db="EMBL/GenBank/DDBJ databases">
        <title>Genome sequencing of the rare red list fungi Dentipellis fragilis.</title>
        <authorList>
            <person name="Buettner E."/>
            <person name="Kellner H."/>
        </authorList>
    </citation>
    <scope>NUCLEOTIDE SEQUENCE [LARGE SCALE GENOMIC DNA]</scope>
    <source>
        <strain evidence="1 2">DSM 105465</strain>
    </source>
</reference>
<dbReference type="SUPFAM" id="SSF52047">
    <property type="entry name" value="RNI-like"/>
    <property type="match status" value="1"/>
</dbReference>
<evidence type="ECO:0000313" key="2">
    <source>
        <dbReference type="Proteomes" id="UP000298327"/>
    </source>
</evidence>
<keyword evidence="2" id="KW-1185">Reference proteome</keyword>
<comment type="caution">
    <text evidence="1">The sequence shown here is derived from an EMBL/GenBank/DDBJ whole genome shotgun (WGS) entry which is preliminary data.</text>
</comment>
<accession>A0A4Y9XPQ3</accession>
<dbReference type="Proteomes" id="UP000298327">
    <property type="component" value="Unassembled WGS sequence"/>
</dbReference>
<organism evidence="1 2">
    <name type="scientific">Dentipellis fragilis</name>
    <dbReference type="NCBI Taxonomy" id="205917"/>
    <lineage>
        <taxon>Eukaryota</taxon>
        <taxon>Fungi</taxon>
        <taxon>Dikarya</taxon>
        <taxon>Basidiomycota</taxon>
        <taxon>Agaricomycotina</taxon>
        <taxon>Agaricomycetes</taxon>
        <taxon>Russulales</taxon>
        <taxon>Hericiaceae</taxon>
        <taxon>Dentipellis</taxon>
    </lineage>
</organism>
<gene>
    <name evidence="1" type="ORF">EVG20_g11120</name>
</gene>
<proteinExistence type="predicted"/>
<name>A0A4Y9XPQ3_9AGAM</name>